<evidence type="ECO:0000259" key="5">
    <source>
        <dbReference type="Pfam" id="PF00294"/>
    </source>
</evidence>
<dbReference type="Pfam" id="PF00294">
    <property type="entry name" value="PfkB"/>
    <property type="match status" value="1"/>
</dbReference>
<reference evidence="6" key="2">
    <citation type="journal article" date="2015" name="Data Brief">
        <title>Shoot transcriptome of the giant reed, Arundo donax.</title>
        <authorList>
            <person name="Barrero R.A."/>
            <person name="Guerrero F.D."/>
            <person name="Moolhuijzen P."/>
            <person name="Goolsby J.A."/>
            <person name="Tidwell J."/>
            <person name="Bellgard S.E."/>
            <person name="Bellgard M.I."/>
        </authorList>
    </citation>
    <scope>NUCLEOTIDE SEQUENCE</scope>
    <source>
        <tissue evidence="6">Shoot tissue taken approximately 20 cm above the soil surface</tissue>
    </source>
</reference>
<dbReference type="PANTHER" id="PTHR43320">
    <property type="entry name" value="SUGAR KINASE"/>
    <property type="match status" value="1"/>
</dbReference>
<feature type="region of interest" description="Disordered" evidence="4">
    <location>
        <begin position="1"/>
        <end position="41"/>
    </location>
</feature>
<dbReference type="PANTHER" id="PTHR43320:SF3">
    <property type="entry name" value="CARBOHYDRATE KINASE PFKB DOMAIN-CONTAINING PROTEIN"/>
    <property type="match status" value="1"/>
</dbReference>
<proteinExistence type="inferred from homology"/>
<evidence type="ECO:0000313" key="6">
    <source>
        <dbReference type="EMBL" id="JAD85189.1"/>
    </source>
</evidence>
<evidence type="ECO:0000256" key="4">
    <source>
        <dbReference type="SAM" id="MobiDB-lite"/>
    </source>
</evidence>
<name>A0A0A9D9E5_ARUDO</name>
<evidence type="ECO:0000256" key="3">
    <source>
        <dbReference type="ARBA" id="ARBA00022777"/>
    </source>
</evidence>
<dbReference type="AlphaFoldDB" id="A0A0A9D9E5"/>
<dbReference type="InterPro" id="IPR052700">
    <property type="entry name" value="Carb_kinase_PfkB-like"/>
</dbReference>
<dbReference type="PROSITE" id="PS00584">
    <property type="entry name" value="PFKB_KINASES_2"/>
    <property type="match status" value="1"/>
</dbReference>
<dbReference type="SUPFAM" id="SSF53613">
    <property type="entry name" value="Ribokinase-like"/>
    <property type="match status" value="1"/>
</dbReference>
<evidence type="ECO:0000256" key="1">
    <source>
        <dbReference type="ARBA" id="ARBA00010688"/>
    </source>
</evidence>
<keyword evidence="3" id="KW-0418">Kinase</keyword>
<reference evidence="6" key="1">
    <citation type="submission" date="2014-09" db="EMBL/GenBank/DDBJ databases">
        <authorList>
            <person name="Magalhaes I.L.F."/>
            <person name="Oliveira U."/>
            <person name="Santos F.R."/>
            <person name="Vidigal T.H.D.A."/>
            <person name="Brescovit A.D."/>
            <person name="Santos A.J."/>
        </authorList>
    </citation>
    <scope>NUCLEOTIDE SEQUENCE</scope>
    <source>
        <tissue evidence="6">Shoot tissue taken approximately 20 cm above the soil surface</tissue>
    </source>
</reference>
<dbReference type="InterPro" id="IPR011611">
    <property type="entry name" value="PfkB_dom"/>
</dbReference>
<feature type="compositionally biased region" description="Low complexity" evidence="4">
    <location>
        <begin position="1"/>
        <end position="27"/>
    </location>
</feature>
<accession>A0A0A9D9E5</accession>
<dbReference type="InterPro" id="IPR029056">
    <property type="entry name" value="Ribokinase-like"/>
</dbReference>
<feature type="domain" description="Carbohydrate kinase PfkB" evidence="5">
    <location>
        <begin position="161"/>
        <end position="434"/>
    </location>
</feature>
<dbReference type="GO" id="GO:0016301">
    <property type="term" value="F:kinase activity"/>
    <property type="evidence" value="ECO:0007669"/>
    <property type="project" value="UniProtKB-KW"/>
</dbReference>
<dbReference type="EMBL" id="GBRH01212706">
    <property type="protein sequence ID" value="JAD85189.1"/>
    <property type="molecule type" value="Transcribed_RNA"/>
</dbReference>
<comment type="similarity">
    <text evidence="1">Belongs to the carbohydrate kinase PfkB family.</text>
</comment>
<protein>
    <recommendedName>
        <fullName evidence="5">Carbohydrate kinase PfkB domain-containing protein</fullName>
    </recommendedName>
</protein>
<dbReference type="InterPro" id="IPR002173">
    <property type="entry name" value="Carboh/pur_kinase_PfkB_CS"/>
</dbReference>
<organism evidence="6">
    <name type="scientific">Arundo donax</name>
    <name type="common">Giant reed</name>
    <name type="synonym">Donax arundinaceus</name>
    <dbReference type="NCBI Taxonomy" id="35708"/>
    <lineage>
        <taxon>Eukaryota</taxon>
        <taxon>Viridiplantae</taxon>
        <taxon>Streptophyta</taxon>
        <taxon>Embryophyta</taxon>
        <taxon>Tracheophyta</taxon>
        <taxon>Spermatophyta</taxon>
        <taxon>Magnoliopsida</taxon>
        <taxon>Liliopsida</taxon>
        <taxon>Poales</taxon>
        <taxon>Poaceae</taxon>
        <taxon>PACMAD clade</taxon>
        <taxon>Arundinoideae</taxon>
        <taxon>Arundineae</taxon>
        <taxon>Arundo</taxon>
    </lineage>
</organism>
<evidence type="ECO:0000256" key="2">
    <source>
        <dbReference type="ARBA" id="ARBA00022679"/>
    </source>
</evidence>
<feature type="region of interest" description="Disordered" evidence="4">
    <location>
        <begin position="72"/>
        <end position="96"/>
    </location>
</feature>
<dbReference type="Gene3D" id="3.40.1190.20">
    <property type="match status" value="1"/>
</dbReference>
<dbReference type="CDD" id="cd01168">
    <property type="entry name" value="adenosine_kinase"/>
    <property type="match status" value="1"/>
</dbReference>
<dbReference type="FunFam" id="3.40.1190.20:FF:000025">
    <property type="entry name" value="Putative sugar kinase slr0537"/>
    <property type="match status" value="1"/>
</dbReference>
<keyword evidence="2" id="KW-0808">Transferase</keyword>
<sequence length="459" mass="48592">MALASASTTTAAAAASSPSRLLNRISSLPPPPPASLPLAARPPRRCSYHRFAVRWEGRERARARALLGGFSGAGVSESDDDEEDALRGGGPREDEDVVELSAASAGPERWDVLGLGQAMVDFSGMVDDEFLERLGIEKGTRKVVNHEERGRVLRAMDGCSYKAAAGGSLSNSLVALARLGSSRSDSYPELRIAMAGSVGSDPLGSFYRAKLCRANVHFLSKPVKDGTTGTVIVLTTPDAQRTMLAYQGTSSTLSYDSDLANLVCKTNLLIVEGYLFELPHTIEAIKQACEDAHKNGALIAVTASDVSCIKRCYNDFWDIVGNYANILFANANEARAFCELPSTDSPMSAARYLSHSVPLVSVTDGVHGSYIGVKGEAIYIPPPPCTPVDTCGAGDAYASGILYGILRGASDLKGIGLLASRVAAIVVGQQGTRLRVQDADILAESFALHLDSLEFCSDV</sequence>